<dbReference type="AlphaFoldDB" id="A0A2C6B3X1"/>
<sequence>MKIENIKRMLDSFYEAGRVLDYLPRLPEEVNISYIHILDSVYTLSLKKEFVRVSDVSKDRNLPLSGITRTAKEMEKKGYIKKVISDDDARVINLFLTEKGMELYTIFVKNYQKELAKILKDISEEKLLITVETIYRVSEIMRNNKIDLKNKS</sequence>
<dbReference type="InterPro" id="IPR000835">
    <property type="entry name" value="HTH_MarR-typ"/>
</dbReference>
<comment type="caution">
    <text evidence="5">The sequence shown here is derived from an EMBL/GenBank/DDBJ whole genome shotgun (WGS) entry which is preliminary data.</text>
</comment>
<keyword evidence="1" id="KW-0805">Transcription regulation</keyword>
<protein>
    <submittedName>
        <fullName evidence="5">MarR family transcriptional regulator</fullName>
    </submittedName>
</protein>
<gene>
    <name evidence="5" type="ORF">CA836_01560</name>
</gene>
<name>A0A2C6B3X1_FUSNP</name>
<evidence type="ECO:0000256" key="2">
    <source>
        <dbReference type="ARBA" id="ARBA00023125"/>
    </source>
</evidence>
<dbReference type="GO" id="GO:0003677">
    <property type="term" value="F:DNA binding"/>
    <property type="evidence" value="ECO:0007669"/>
    <property type="project" value="UniProtKB-KW"/>
</dbReference>
<dbReference type="Proteomes" id="UP000223525">
    <property type="component" value="Unassembled WGS sequence"/>
</dbReference>
<dbReference type="InterPro" id="IPR036390">
    <property type="entry name" value="WH_DNA-bd_sf"/>
</dbReference>
<dbReference type="PRINTS" id="PR00598">
    <property type="entry name" value="HTHMARR"/>
</dbReference>
<dbReference type="EMBL" id="NIRK01000001">
    <property type="protein sequence ID" value="PHH98554.1"/>
    <property type="molecule type" value="Genomic_DNA"/>
</dbReference>
<dbReference type="RefSeq" id="WP_099002390.1">
    <property type="nucleotide sequence ID" value="NZ_CP077158.1"/>
</dbReference>
<proteinExistence type="predicted"/>
<dbReference type="SMART" id="SM00347">
    <property type="entry name" value="HTH_MARR"/>
    <property type="match status" value="1"/>
</dbReference>
<dbReference type="SUPFAM" id="SSF46785">
    <property type="entry name" value="Winged helix' DNA-binding domain"/>
    <property type="match status" value="1"/>
</dbReference>
<evidence type="ECO:0000313" key="5">
    <source>
        <dbReference type="EMBL" id="PHH98554.1"/>
    </source>
</evidence>
<reference evidence="5 6" key="1">
    <citation type="submission" date="2017-06" db="EMBL/GenBank/DDBJ databases">
        <title>Draft genome sequence of Fusobacterium nucleatum subsp. polymorphum KCOM 1248 (=ChDC F113).</title>
        <authorList>
            <person name="Kook J.-K."/>
            <person name="Park S.-N."/>
            <person name="Lim Y.K."/>
            <person name="Roh H."/>
        </authorList>
    </citation>
    <scope>NUCLEOTIDE SEQUENCE [LARGE SCALE GENOMIC DNA]</scope>
    <source>
        <strain evidence="6">KCOM 1248 (ChDC F113)</strain>
    </source>
</reference>
<evidence type="ECO:0000313" key="6">
    <source>
        <dbReference type="Proteomes" id="UP000223525"/>
    </source>
</evidence>
<accession>A0A2C6B3X1</accession>
<feature type="domain" description="HTH marR-type" evidence="4">
    <location>
        <begin position="1"/>
        <end position="139"/>
    </location>
</feature>
<dbReference type="GO" id="GO:0003700">
    <property type="term" value="F:DNA-binding transcription factor activity"/>
    <property type="evidence" value="ECO:0007669"/>
    <property type="project" value="InterPro"/>
</dbReference>
<dbReference type="PANTHER" id="PTHR42756:SF1">
    <property type="entry name" value="TRANSCRIPTIONAL REPRESSOR OF EMRAB OPERON"/>
    <property type="match status" value="1"/>
</dbReference>
<dbReference type="InterPro" id="IPR036388">
    <property type="entry name" value="WH-like_DNA-bd_sf"/>
</dbReference>
<keyword evidence="3" id="KW-0804">Transcription</keyword>
<dbReference type="PANTHER" id="PTHR42756">
    <property type="entry name" value="TRANSCRIPTIONAL REGULATOR, MARR"/>
    <property type="match status" value="1"/>
</dbReference>
<evidence type="ECO:0000256" key="3">
    <source>
        <dbReference type="ARBA" id="ARBA00023163"/>
    </source>
</evidence>
<organism evidence="5 6">
    <name type="scientific">Fusobacterium nucleatum subsp. polymorphum</name>
    <name type="common">Fusobacterium polymorphum</name>
    <dbReference type="NCBI Taxonomy" id="76857"/>
    <lineage>
        <taxon>Bacteria</taxon>
        <taxon>Fusobacteriati</taxon>
        <taxon>Fusobacteriota</taxon>
        <taxon>Fusobacteriia</taxon>
        <taxon>Fusobacteriales</taxon>
        <taxon>Fusobacteriaceae</taxon>
        <taxon>Fusobacterium</taxon>
    </lineage>
</organism>
<dbReference type="PROSITE" id="PS50995">
    <property type="entry name" value="HTH_MARR_2"/>
    <property type="match status" value="1"/>
</dbReference>
<evidence type="ECO:0000256" key="1">
    <source>
        <dbReference type="ARBA" id="ARBA00023015"/>
    </source>
</evidence>
<keyword evidence="2" id="KW-0238">DNA-binding</keyword>
<dbReference type="Gene3D" id="1.10.10.10">
    <property type="entry name" value="Winged helix-like DNA-binding domain superfamily/Winged helix DNA-binding domain"/>
    <property type="match status" value="1"/>
</dbReference>
<evidence type="ECO:0000259" key="4">
    <source>
        <dbReference type="PROSITE" id="PS50995"/>
    </source>
</evidence>